<dbReference type="GO" id="GO:0022857">
    <property type="term" value="F:transmembrane transporter activity"/>
    <property type="evidence" value="ECO:0007669"/>
    <property type="project" value="InterPro"/>
</dbReference>
<dbReference type="Gene3D" id="2.40.30.170">
    <property type="match status" value="1"/>
</dbReference>
<dbReference type="SUPFAM" id="SSF111369">
    <property type="entry name" value="HlyD-like secretion proteins"/>
    <property type="match status" value="1"/>
</dbReference>
<sequence>MTATQDYKSKPGSSLMCSQIKTKTRSLLHAAARLAVSVAASIVLSVMVSGCDKKPETPPHPPALPVSVIEVQPTSVPISAEAVAQTEGAKEVEIRPRVGGILLKRLYEEGAEVKAGQPLFLIDPVPYRYALAQAKAQLAEQKARIIQTEREEKRLKDLLDTQAISQREYDNAVSDNAIAHAAFQQAEVRVRDAELSLSYTSVTAPVNGISGRFQFSEGALVEANSSLLTTLVQLSPIWVRFSLSNNELMQLGGPLNEKKVKQVTLILPDGSEYEKKGELNFAASQIDPLLGTQQLRATFENAEQQLLPGQFVRAKVVVGQRDGVFLVPQNAIQTSDRGQSVYVINEKNEATPQPVVTGKWMGTDWVILDGLKAGDKVIVDNIIKLRPGSPVTPHAAGEAPGTPPAQSDSGSGKPA</sequence>
<feature type="coiled-coil region" evidence="3">
    <location>
        <begin position="131"/>
        <end position="158"/>
    </location>
</feature>
<proteinExistence type="inferred from homology"/>
<evidence type="ECO:0000313" key="11">
    <source>
        <dbReference type="Proteomes" id="UP000183898"/>
    </source>
</evidence>
<dbReference type="Proteomes" id="UP000183898">
    <property type="component" value="Unassembled WGS sequence"/>
</dbReference>
<dbReference type="EMBL" id="FOCT01000007">
    <property type="protein sequence ID" value="SEN79596.1"/>
    <property type="molecule type" value="Genomic_DNA"/>
</dbReference>
<name>A0A1H8JH01_9PROT</name>
<evidence type="ECO:0000256" key="3">
    <source>
        <dbReference type="SAM" id="Coils"/>
    </source>
</evidence>
<evidence type="ECO:0000313" key="10">
    <source>
        <dbReference type="EMBL" id="SEN79596.1"/>
    </source>
</evidence>
<dbReference type="NCBIfam" id="TIGR01730">
    <property type="entry name" value="RND_mfp"/>
    <property type="match status" value="1"/>
</dbReference>
<evidence type="ECO:0000256" key="2">
    <source>
        <dbReference type="ARBA" id="ARBA00009477"/>
    </source>
</evidence>
<dbReference type="Pfam" id="PF25917">
    <property type="entry name" value="BSH_RND"/>
    <property type="match status" value="1"/>
</dbReference>
<evidence type="ECO:0000256" key="4">
    <source>
        <dbReference type="SAM" id="MobiDB-lite"/>
    </source>
</evidence>
<protein>
    <submittedName>
        <fullName evidence="10">Membrane fusion protein, multidrug efflux system</fullName>
    </submittedName>
</protein>
<evidence type="ECO:0000259" key="8">
    <source>
        <dbReference type="Pfam" id="PF25944"/>
    </source>
</evidence>
<evidence type="ECO:0000259" key="6">
    <source>
        <dbReference type="Pfam" id="PF25876"/>
    </source>
</evidence>
<dbReference type="AlphaFoldDB" id="A0A1H8JH01"/>
<evidence type="ECO:0000256" key="1">
    <source>
        <dbReference type="ARBA" id="ARBA00004196"/>
    </source>
</evidence>
<feature type="transmembrane region" description="Helical" evidence="5">
    <location>
        <begin position="30"/>
        <end position="50"/>
    </location>
</feature>
<evidence type="ECO:0000256" key="5">
    <source>
        <dbReference type="SAM" id="Phobius"/>
    </source>
</evidence>
<feature type="domain" description="Multidrug resistance protein MdtA-like barrel-sandwich hybrid" evidence="7">
    <location>
        <begin position="91"/>
        <end position="228"/>
    </location>
</feature>
<dbReference type="Pfam" id="PF25967">
    <property type="entry name" value="RND-MFP_C"/>
    <property type="match status" value="1"/>
</dbReference>
<keyword evidence="5" id="KW-0812">Transmembrane</keyword>
<dbReference type="GO" id="GO:0046677">
    <property type="term" value="P:response to antibiotic"/>
    <property type="evidence" value="ECO:0007669"/>
    <property type="project" value="TreeGrafter"/>
</dbReference>
<dbReference type="Gene3D" id="2.40.50.100">
    <property type="match status" value="1"/>
</dbReference>
<dbReference type="Gene3D" id="1.10.287.470">
    <property type="entry name" value="Helix hairpin bin"/>
    <property type="match status" value="1"/>
</dbReference>
<feature type="domain" description="Multidrug resistance protein MdtA-like C-terminal permuted SH3" evidence="9">
    <location>
        <begin position="325"/>
        <end position="382"/>
    </location>
</feature>
<accession>A0A1H8JH01</accession>
<comment type="similarity">
    <text evidence="2">Belongs to the membrane fusion protein (MFP) (TC 8.A.1) family.</text>
</comment>
<evidence type="ECO:0000259" key="7">
    <source>
        <dbReference type="Pfam" id="PF25917"/>
    </source>
</evidence>
<dbReference type="PANTHER" id="PTHR30158">
    <property type="entry name" value="ACRA/E-RELATED COMPONENT OF DRUG EFFLUX TRANSPORTER"/>
    <property type="match status" value="1"/>
</dbReference>
<gene>
    <name evidence="10" type="ORF">SAMN05216404_10766</name>
</gene>
<organism evidence="10 11">
    <name type="scientific">Nitrosospira multiformis</name>
    <dbReference type="NCBI Taxonomy" id="1231"/>
    <lineage>
        <taxon>Bacteria</taxon>
        <taxon>Pseudomonadati</taxon>
        <taxon>Pseudomonadota</taxon>
        <taxon>Betaproteobacteria</taxon>
        <taxon>Nitrosomonadales</taxon>
        <taxon>Nitrosomonadaceae</taxon>
        <taxon>Nitrosospira</taxon>
    </lineage>
</organism>
<dbReference type="RefSeq" id="WP_074746608.1">
    <property type="nucleotide sequence ID" value="NZ_FOCT01000007.1"/>
</dbReference>
<reference evidence="10 11" key="1">
    <citation type="submission" date="2016-10" db="EMBL/GenBank/DDBJ databases">
        <authorList>
            <person name="de Groot N.N."/>
        </authorList>
    </citation>
    <scope>NUCLEOTIDE SEQUENCE [LARGE SCALE GENOMIC DNA]</scope>
    <source>
        <strain evidence="10 11">Nl18</strain>
    </source>
</reference>
<dbReference type="FunFam" id="2.40.420.20:FF:000001">
    <property type="entry name" value="Efflux RND transporter periplasmic adaptor subunit"/>
    <property type="match status" value="1"/>
</dbReference>
<dbReference type="GO" id="GO:0030313">
    <property type="term" value="C:cell envelope"/>
    <property type="evidence" value="ECO:0007669"/>
    <property type="project" value="UniProtKB-SubCell"/>
</dbReference>
<dbReference type="GO" id="GO:0005886">
    <property type="term" value="C:plasma membrane"/>
    <property type="evidence" value="ECO:0007669"/>
    <property type="project" value="TreeGrafter"/>
</dbReference>
<dbReference type="InterPro" id="IPR006143">
    <property type="entry name" value="RND_pump_MFP"/>
</dbReference>
<feature type="region of interest" description="Disordered" evidence="4">
    <location>
        <begin position="389"/>
        <end position="415"/>
    </location>
</feature>
<feature type="domain" description="Multidrug resistance protein MdtA-like beta-barrel" evidence="8">
    <location>
        <begin position="236"/>
        <end position="319"/>
    </location>
</feature>
<dbReference type="PANTHER" id="PTHR30158:SF3">
    <property type="entry name" value="MULTIDRUG EFFLUX PUMP SUBUNIT ACRA-RELATED"/>
    <property type="match status" value="1"/>
</dbReference>
<evidence type="ECO:0000259" key="9">
    <source>
        <dbReference type="Pfam" id="PF25967"/>
    </source>
</evidence>
<dbReference type="InterPro" id="IPR058626">
    <property type="entry name" value="MdtA-like_b-barrel"/>
</dbReference>
<keyword evidence="5" id="KW-0472">Membrane</keyword>
<dbReference type="InterPro" id="IPR058625">
    <property type="entry name" value="MdtA-like_BSH"/>
</dbReference>
<dbReference type="InterPro" id="IPR058627">
    <property type="entry name" value="MdtA-like_C"/>
</dbReference>
<dbReference type="InterPro" id="IPR058624">
    <property type="entry name" value="MdtA-like_HH"/>
</dbReference>
<feature type="compositionally biased region" description="Polar residues" evidence="4">
    <location>
        <begin position="404"/>
        <end position="415"/>
    </location>
</feature>
<feature type="domain" description="Multidrug resistance protein MdtA-like alpha-helical hairpin" evidence="6">
    <location>
        <begin position="131"/>
        <end position="200"/>
    </location>
</feature>
<dbReference type="Gene3D" id="2.40.420.20">
    <property type="match status" value="1"/>
</dbReference>
<keyword evidence="3" id="KW-0175">Coiled coil</keyword>
<keyword evidence="5" id="KW-1133">Transmembrane helix</keyword>
<dbReference type="Pfam" id="PF25944">
    <property type="entry name" value="Beta-barrel_RND"/>
    <property type="match status" value="1"/>
</dbReference>
<comment type="subcellular location">
    <subcellularLocation>
        <location evidence="1">Cell envelope</location>
    </subcellularLocation>
</comment>
<dbReference type="Pfam" id="PF25876">
    <property type="entry name" value="HH_MFP_RND"/>
    <property type="match status" value="1"/>
</dbReference>